<organism evidence="3 4">
    <name type="scientific">Salix udensis</name>
    <dbReference type="NCBI Taxonomy" id="889485"/>
    <lineage>
        <taxon>Eukaryota</taxon>
        <taxon>Viridiplantae</taxon>
        <taxon>Streptophyta</taxon>
        <taxon>Embryophyta</taxon>
        <taxon>Tracheophyta</taxon>
        <taxon>Spermatophyta</taxon>
        <taxon>Magnoliopsida</taxon>
        <taxon>eudicotyledons</taxon>
        <taxon>Gunneridae</taxon>
        <taxon>Pentapetalae</taxon>
        <taxon>rosids</taxon>
        <taxon>fabids</taxon>
        <taxon>Malpighiales</taxon>
        <taxon>Salicaceae</taxon>
        <taxon>Saliceae</taxon>
        <taxon>Salix</taxon>
    </lineage>
</organism>
<name>A0AAD6K705_9ROSI</name>
<sequence length="85" mass="9104">MKDFDGNDCIDYAGSWGPTIIGHNADDENVLAEMVIKAVPSIEMVRFVNSGTEACMGVRRLSSLRAVTMATLIHSLGPPLTPLVS</sequence>
<accession>A0AAD6K705</accession>
<dbReference type="GO" id="GO:0042286">
    <property type="term" value="F:glutamate-1-semialdehyde 2,1-aminomutase activity"/>
    <property type="evidence" value="ECO:0007669"/>
    <property type="project" value="UniProtKB-EC"/>
</dbReference>
<dbReference type="PANTHER" id="PTHR43713:SF3">
    <property type="entry name" value="GLUTAMATE-1-SEMIALDEHYDE 2,1-AMINOMUTASE 1, CHLOROPLASTIC-RELATED"/>
    <property type="match status" value="1"/>
</dbReference>
<dbReference type="SUPFAM" id="SSF53383">
    <property type="entry name" value="PLP-dependent transferases"/>
    <property type="match status" value="1"/>
</dbReference>
<evidence type="ECO:0000313" key="3">
    <source>
        <dbReference type="EMBL" id="KAJ6418044.1"/>
    </source>
</evidence>
<gene>
    <name evidence="3" type="ORF">OIU84_001434</name>
</gene>
<evidence type="ECO:0000313" key="4">
    <source>
        <dbReference type="Proteomes" id="UP001162972"/>
    </source>
</evidence>
<dbReference type="GO" id="GO:0009507">
    <property type="term" value="C:chloroplast"/>
    <property type="evidence" value="ECO:0007669"/>
    <property type="project" value="TreeGrafter"/>
</dbReference>
<comment type="catalytic activity">
    <reaction evidence="1">
        <text>(S)-4-amino-5-oxopentanoate = 5-aminolevulinate</text>
        <dbReference type="Rhea" id="RHEA:14265"/>
        <dbReference type="ChEBI" id="CHEBI:57501"/>
        <dbReference type="ChEBI" id="CHEBI:356416"/>
        <dbReference type="EC" id="5.4.3.8"/>
    </reaction>
</comment>
<proteinExistence type="predicted"/>
<comment type="cofactor">
    <cofactor evidence="2">
        <name>pyridoxal 5'-phosphate</name>
        <dbReference type="ChEBI" id="CHEBI:597326"/>
    </cofactor>
</comment>
<evidence type="ECO:0000256" key="2">
    <source>
        <dbReference type="ARBA" id="ARBA00001933"/>
    </source>
</evidence>
<dbReference type="Gene3D" id="3.90.1150.10">
    <property type="entry name" value="Aspartate Aminotransferase, domain 1"/>
    <property type="match status" value="1"/>
</dbReference>
<keyword evidence="4" id="KW-1185">Reference proteome</keyword>
<dbReference type="InterPro" id="IPR015422">
    <property type="entry name" value="PyrdxlP-dep_Trfase_small"/>
</dbReference>
<dbReference type="InterPro" id="IPR015421">
    <property type="entry name" value="PyrdxlP-dep_Trfase_major"/>
</dbReference>
<dbReference type="Proteomes" id="UP001162972">
    <property type="component" value="Chromosome 12"/>
</dbReference>
<dbReference type="Gene3D" id="3.40.640.10">
    <property type="entry name" value="Type I PLP-dependent aspartate aminotransferase-like (Major domain)"/>
    <property type="match status" value="1"/>
</dbReference>
<protein>
    <submittedName>
        <fullName evidence="3">Uncharacterized protein</fullName>
    </submittedName>
</protein>
<reference evidence="3 4" key="1">
    <citation type="journal article" date="2023" name="Int. J. Mol. Sci.">
        <title>De Novo Assembly and Annotation of 11 Diverse Shrub Willow (Salix) Genomes Reveals Novel Gene Organization in Sex-Linked Regions.</title>
        <authorList>
            <person name="Hyden B."/>
            <person name="Feng K."/>
            <person name="Yates T.B."/>
            <person name="Jawdy S."/>
            <person name="Cereghino C."/>
            <person name="Smart L.B."/>
            <person name="Muchero W."/>
        </authorList>
    </citation>
    <scope>NUCLEOTIDE SEQUENCE [LARGE SCALE GENOMIC DNA]</scope>
    <source>
        <tissue evidence="3">Shoot tip</tissue>
    </source>
</reference>
<dbReference type="AlphaFoldDB" id="A0AAD6K705"/>
<evidence type="ECO:0000256" key="1">
    <source>
        <dbReference type="ARBA" id="ARBA00001579"/>
    </source>
</evidence>
<dbReference type="EMBL" id="JAPFFJ010000010">
    <property type="protein sequence ID" value="KAJ6418044.1"/>
    <property type="molecule type" value="Genomic_DNA"/>
</dbReference>
<comment type="caution">
    <text evidence="3">The sequence shown here is derived from an EMBL/GenBank/DDBJ whole genome shotgun (WGS) entry which is preliminary data.</text>
</comment>
<dbReference type="InterPro" id="IPR015424">
    <property type="entry name" value="PyrdxlP-dep_Trfase"/>
</dbReference>
<dbReference type="PANTHER" id="PTHR43713">
    <property type="entry name" value="GLUTAMATE-1-SEMIALDEHYDE 2,1-AMINOMUTASE"/>
    <property type="match status" value="1"/>
</dbReference>